<evidence type="ECO:0000256" key="11">
    <source>
        <dbReference type="PIRSR" id="PIRSR000485-3"/>
    </source>
</evidence>
<feature type="binding site" evidence="7 11">
    <location>
        <position position="438"/>
    </location>
    <ligand>
        <name>[4Fe-4S] cluster</name>
        <dbReference type="ChEBI" id="CHEBI:49883"/>
    </ligand>
</feature>
<dbReference type="Gene3D" id="3.60.20.10">
    <property type="entry name" value="Glutamine Phosphoribosylpyrophosphate, subunit 1, domain 1"/>
    <property type="match status" value="1"/>
</dbReference>
<keyword evidence="6 7" id="KW-0315">Glutamine amidotransferase</keyword>
<dbReference type="AlphaFoldDB" id="A0A1F2P7Y5"/>
<dbReference type="InterPro" id="IPR035584">
    <property type="entry name" value="PurF_N"/>
</dbReference>
<dbReference type="InterPro" id="IPR005854">
    <property type="entry name" value="PurF"/>
</dbReference>
<evidence type="ECO:0000256" key="1">
    <source>
        <dbReference type="ARBA" id="ARBA00005209"/>
    </source>
</evidence>
<feature type="active site" description="Nucleophile" evidence="7 9">
    <location>
        <position position="5"/>
    </location>
</feature>
<dbReference type="Pfam" id="PF13522">
    <property type="entry name" value="GATase_6"/>
    <property type="match status" value="1"/>
</dbReference>
<reference evidence="13" key="1">
    <citation type="submission" date="2016-05" db="EMBL/GenBank/DDBJ databases">
        <title>Microbial consortia oxidize butane by reversing methanogenesis.</title>
        <authorList>
            <person name="Laso-Perez R."/>
            <person name="Richter M."/>
            <person name="Wegener G."/>
            <person name="Musat F."/>
        </authorList>
    </citation>
    <scope>NUCLEOTIDE SEQUENCE [LARGE SCALE GENOMIC DNA]</scope>
    <source>
        <strain evidence="13">BOX2</strain>
    </source>
</reference>
<keyword evidence="3 7" id="KW-0328">Glycosyltransferase</keyword>
<sequence>MEEKCGVAGIALDGRSVSYPLFFTLYALQHRGQESAGISTWDGVSIRSFKAMGLVPEVFHDRHLKRLKGEIGIGHVRYSTTGESSPENVQPFTINFRGGMLAIAHNGNLINTEFLRRSLEKSGATFVSTTDTEVIANLLVKELLRHDPVDAIRSVSMQIEGSYSLTILINDLLIGVRDPLGIKPLVLGSVDDGYIITSESVAIDAIDGKLIRDIRPGELVMIKEGKLKSHMLQQMRNTAYCVFEYIYFARPDSLMNNRLVYDVRRRIGEKLAEEHPVDADIVSPVPDSGVTSAIGYSAASKIPYLEGLIKNRYLGRTFIMPYQQAREASVRLKLNVVKPNVKDKRVILVDDSIVRGTTSRRIIDNLRESGAREVHLRIGSPPIIAPCYFGINMSTREELIASNRSIDEIRDTLNLDSIGYLSIEGLIDAIGKKREDLCLGCLTGIYPLEIPGEKSTVRQMRLSQFKTRREHQWI</sequence>
<comment type="catalytic activity">
    <reaction evidence="7 8">
        <text>5-phospho-beta-D-ribosylamine + L-glutamate + diphosphate = 5-phospho-alpha-D-ribose 1-diphosphate + L-glutamine + H2O</text>
        <dbReference type="Rhea" id="RHEA:14905"/>
        <dbReference type="ChEBI" id="CHEBI:15377"/>
        <dbReference type="ChEBI" id="CHEBI:29985"/>
        <dbReference type="ChEBI" id="CHEBI:33019"/>
        <dbReference type="ChEBI" id="CHEBI:58017"/>
        <dbReference type="ChEBI" id="CHEBI:58359"/>
        <dbReference type="ChEBI" id="CHEBI:58681"/>
        <dbReference type="EC" id="2.4.2.14"/>
    </reaction>
</comment>
<dbReference type="SUPFAM" id="SSF53271">
    <property type="entry name" value="PRTase-like"/>
    <property type="match status" value="1"/>
</dbReference>
<dbReference type="NCBIfam" id="TIGR01134">
    <property type="entry name" value="purF"/>
    <property type="match status" value="1"/>
</dbReference>
<dbReference type="InterPro" id="IPR029055">
    <property type="entry name" value="Ntn_hydrolases_N"/>
</dbReference>
<dbReference type="PATRIC" id="fig|1838285.3.peg.1378"/>
<comment type="similarity">
    <text evidence="2 7 8">In the C-terminal section; belongs to the purine/pyrimidine phosphoribosyltransferase family.</text>
</comment>
<comment type="cofactor">
    <cofactor evidence="7 11">
        <name>[4Fe-4S] cluster</name>
        <dbReference type="ChEBI" id="CHEBI:49883"/>
    </cofactor>
    <text evidence="7 11">Binds 1 [4Fe-4S] cluster per subunit.</text>
</comment>
<dbReference type="CDD" id="cd06223">
    <property type="entry name" value="PRTases_typeI"/>
    <property type="match status" value="1"/>
</dbReference>
<dbReference type="GO" id="GO:0009113">
    <property type="term" value="P:purine nucleobase biosynthetic process"/>
    <property type="evidence" value="ECO:0007669"/>
    <property type="project" value="UniProtKB-UniRule"/>
</dbReference>
<evidence type="ECO:0000256" key="2">
    <source>
        <dbReference type="ARBA" id="ARBA00010138"/>
    </source>
</evidence>
<feature type="binding site" evidence="7 11">
    <location>
        <position position="241"/>
    </location>
    <ligand>
        <name>[4Fe-4S] cluster</name>
        <dbReference type="ChEBI" id="CHEBI:49883"/>
    </ligand>
</feature>
<evidence type="ECO:0000256" key="6">
    <source>
        <dbReference type="ARBA" id="ARBA00022962"/>
    </source>
</evidence>
<keyword evidence="5 7" id="KW-0658">Purine biosynthesis</keyword>
<comment type="function">
    <text evidence="7">Catalyzes the formation of phosphoribosylamine from phosphoribosylpyrophosphate (PRPP) and glutamine.</text>
</comment>
<comment type="cofactor">
    <cofactor evidence="7 10">
        <name>Mg(2+)</name>
        <dbReference type="ChEBI" id="CHEBI:18420"/>
    </cofactor>
    <text evidence="7 10">Binds 1 Mg(2+) ion per subunit.</text>
</comment>
<evidence type="ECO:0000256" key="8">
    <source>
        <dbReference type="PIRNR" id="PIRNR000485"/>
    </source>
</evidence>
<evidence type="ECO:0000313" key="14">
    <source>
        <dbReference type="Proteomes" id="UP000186940"/>
    </source>
</evidence>
<feature type="binding site" evidence="7 11">
    <location>
        <position position="387"/>
    </location>
    <ligand>
        <name>[4Fe-4S] cluster</name>
        <dbReference type="ChEBI" id="CHEBI:49883"/>
    </ligand>
</feature>
<evidence type="ECO:0000313" key="13">
    <source>
        <dbReference type="EMBL" id="OFV67439.1"/>
    </source>
</evidence>
<dbReference type="EC" id="2.4.2.14" evidence="7"/>
<dbReference type="InterPro" id="IPR000836">
    <property type="entry name" value="PRTase_dom"/>
</dbReference>
<name>A0A1F2P7Y5_9EURY</name>
<comment type="pathway">
    <text evidence="1 7 8">Purine metabolism; IMP biosynthesis via de novo pathway; N(1)-(5-phospho-D-ribosyl)glycinamide from 5-phospho-alpha-D-ribose 1-diphosphate: step 1/2.</text>
</comment>
<keyword evidence="7" id="KW-0004">4Fe-4S</keyword>
<dbReference type="GO" id="GO:0051539">
    <property type="term" value="F:4 iron, 4 sulfur cluster binding"/>
    <property type="evidence" value="ECO:0007669"/>
    <property type="project" value="UniProtKB-KW"/>
</dbReference>
<evidence type="ECO:0000256" key="5">
    <source>
        <dbReference type="ARBA" id="ARBA00022755"/>
    </source>
</evidence>
<dbReference type="GO" id="GO:0000287">
    <property type="term" value="F:magnesium ion binding"/>
    <property type="evidence" value="ECO:0007669"/>
    <property type="project" value="UniProtKB-UniRule"/>
</dbReference>
<gene>
    <name evidence="7" type="primary">purF</name>
    <name evidence="13" type="ORF">SCAL_001357</name>
</gene>
<evidence type="ECO:0000256" key="3">
    <source>
        <dbReference type="ARBA" id="ARBA00022676"/>
    </source>
</evidence>
<feature type="binding site" evidence="7 11">
    <location>
        <position position="441"/>
    </location>
    <ligand>
        <name>[4Fe-4S] cluster</name>
        <dbReference type="ChEBI" id="CHEBI:49883"/>
    </ligand>
</feature>
<keyword evidence="7 11" id="KW-0408">Iron</keyword>
<dbReference type="EMBL" id="LYOS01000004">
    <property type="protein sequence ID" value="OFV67439.1"/>
    <property type="molecule type" value="Genomic_DNA"/>
</dbReference>
<dbReference type="CDD" id="cd00715">
    <property type="entry name" value="GPATase_N"/>
    <property type="match status" value="1"/>
</dbReference>
<evidence type="ECO:0000256" key="9">
    <source>
        <dbReference type="PIRSR" id="PIRSR000485-1"/>
    </source>
</evidence>
<dbReference type="PROSITE" id="PS51278">
    <property type="entry name" value="GATASE_TYPE_2"/>
    <property type="match status" value="1"/>
</dbReference>
<dbReference type="STRING" id="1838285.SCAL_001357"/>
<keyword evidence="7 10" id="KW-0479">Metal-binding</keyword>
<dbReference type="GO" id="GO:0006189">
    <property type="term" value="P:'de novo' IMP biosynthetic process"/>
    <property type="evidence" value="ECO:0007669"/>
    <property type="project" value="UniProtKB-UniRule"/>
</dbReference>
<keyword evidence="4 7" id="KW-0808">Transferase</keyword>
<keyword evidence="7 11" id="KW-0411">Iron-sulfur</keyword>
<feature type="binding site" evidence="7 10">
    <location>
        <position position="350"/>
    </location>
    <ligand>
        <name>Mg(2+)</name>
        <dbReference type="ChEBI" id="CHEBI:18420"/>
    </ligand>
</feature>
<feature type="binding site" evidence="7 10">
    <location>
        <position position="351"/>
    </location>
    <ligand>
        <name>Mg(2+)</name>
        <dbReference type="ChEBI" id="CHEBI:18420"/>
    </ligand>
</feature>
<evidence type="ECO:0000256" key="4">
    <source>
        <dbReference type="ARBA" id="ARBA00022679"/>
    </source>
</evidence>
<feature type="binding site" evidence="7 10">
    <location>
        <position position="288"/>
    </location>
    <ligand>
        <name>Mg(2+)</name>
        <dbReference type="ChEBI" id="CHEBI:18420"/>
    </ligand>
</feature>
<proteinExistence type="inferred from homology"/>
<evidence type="ECO:0000256" key="7">
    <source>
        <dbReference type="HAMAP-Rule" id="MF_01931"/>
    </source>
</evidence>
<feature type="domain" description="Glutamine amidotransferase type-2" evidence="12">
    <location>
        <begin position="5"/>
        <end position="225"/>
    </location>
</feature>
<comment type="caution">
    <text evidence="13">The sequence shown here is derived from an EMBL/GenBank/DDBJ whole genome shotgun (WGS) entry which is preliminary data.</text>
</comment>
<evidence type="ECO:0000256" key="10">
    <source>
        <dbReference type="PIRSR" id="PIRSR000485-2"/>
    </source>
</evidence>
<organism evidence="13 14">
    <name type="scientific">Candidatus Syntropharchaeum caldarium</name>
    <dbReference type="NCBI Taxonomy" id="1838285"/>
    <lineage>
        <taxon>Archaea</taxon>
        <taxon>Methanobacteriati</taxon>
        <taxon>Methanobacteriota</taxon>
        <taxon>Stenosarchaea group</taxon>
        <taxon>Methanomicrobia</taxon>
        <taxon>Methanosarcinales</taxon>
        <taxon>ANME-2 cluster</taxon>
        <taxon>Candidatus Syntropharchaeum</taxon>
    </lineage>
</organism>
<dbReference type="InterPro" id="IPR017932">
    <property type="entry name" value="GATase_2_dom"/>
</dbReference>
<accession>A0A1F2P7Y5</accession>
<keyword evidence="14" id="KW-1185">Reference proteome</keyword>
<evidence type="ECO:0000259" key="12">
    <source>
        <dbReference type="PROSITE" id="PS51278"/>
    </source>
</evidence>
<dbReference type="GO" id="GO:0004044">
    <property type="term" value="F:amidophosphoribosyltransferase activity"/>
    <property type="evidence" value="ECO:0007669"/>
    <property type="project" value="UniProtKB-UniRule"/>
</dbReference>
<keyword evidence="7 10" id="KW-0460">Magnesium</keyword>
<dbReference type="PIRSF" id="PIRSF000485">
    <property type="entry name" value="Amd_phspho_trans"/>
    <property type="match status" value="1"/>
</dbReference>
<dbReference type="PANTHER" id="PTHR11907">
    <property type="entry name" value="AMIDOPHOSPHORIBOSYLTRANSFERASE"/>
    <property type="match status" value="1"/>
</dbReference>
<dbReference type="Proteomes" id="UP000186940">
    <property type="component" value="Unassembled WGS sequence"/>
</dbReference>
<dbReference type="Gene3D" id="3.40.50.2020">
    <property type="match status" value="1"/>
</dbReference>
<protein>
    <recommendedName>
        <fullName evidence="7">Amidophosphoribosyltransferase</fullName>
        <shortName evidence="7">ATase</shortName>
        <ecNumber evidence="7">2.4.2.14</ecNumber>
    </recommendedName>
    <alternativeName>
        <fullName evidence="7">Glutamine phosphoribosylpyrophosphate amidotransferase</fullName>
        <shortName evidence="7">GPATase</shortName>
    </alternativeName>
</protein>
<dbReference type="SUPFAM" id="SSF56235">
    <property type="entry name" value="N-terminal nucleophile aminohydrolases (Ntn hydrolases)"/>
    <property type="match status" value="1"/>
</dbReference>
<dbReference type="UniPathway" id="UPA00074">
    <property type="reaction ID" value="UER00124"/>
</dbReference>
<dbReference type="HAMAP" id="MF_01931">
    <property type="entry name" value="PurF"/>
    <property type="match status" value="1"/>
</dbReference>
<dbReference type="InterPro" id="IPR029057">
    <property type="entry name" value="PRTase-like"/>
</dbReference>